<dbReference type="Pfam" id="PF11248">
    <property type="entry name" value="DUF3046"/>
    <property type="match status" value="1"/>
</dbReference>
<protein>
    <recommendedName>
        <fullName evidence="3">DUF3046 domain-containing protein</fullName>
    </recommendedName>
</protein>
<dbReference type="RefSeq" id="WP_179518463.1">
    <property type="nucleotide sequence ID" value="NZ_JACCAC010000001.1"/>
</dbReference>
<dbReference type="AlphaFoldDB" id="A0A7Y9RXY8"/>
<proteinExistence type="predicted"/>
<dbReference type="InterPro" id="IPR021408">
    <property type="entry name" value="DUF3046"/>
</dbReference>
<gene>
    <name evidence="1" type="ORF">BJ989_002458</name>
</gene>
<reference evidence="1 2" key="1">
    <citation type="submission" date="2020-07" db="EMBL/GenBank/DDBJ databases">
        <title>Sequencing the genomes of 1000 actinobacteria strains.</title>
        <authorList>
            <person name="Klenk H.-P."/>
        </authorList>
    </citation>
    <scope>NUCLEOTIDE SEQUENCE [LARGE SCALE GENOMIC DNA]</scope>
    <source>
        <strain evidence="1 2">DSM 24552</strain>
    </source>
</reference>
<keyword evidence="2" id="KW-1185">Reference proteome</keyword>
<evidence type="ECO:0008006" key="3">
    <source>
        <dbReference type="Google" id="ProtNLM"/>
    </source>
</evidence>
<organism evidence="1 2">
    <name type="scientific">Nocardioides perillae</name>
    <dbReference type="NCBI Taxonomy" id="1119534"/>
    <lineage>
        <taxon>Bacteria</taxon>
        <taxon>Bacillati</taxon>
        <taxon>Actinomycetota</taxon>
        <taxon>Actinomycetes</taxon>
        <taxon>Propionibacteriales</taxon>
        <taxon>Nocardioidaceae</taxon>
        <taxon>Nocardioides</taxon>
    </lineage>
</organism>
<sequence>MRLTEFWSRMEAALGDGYARYWASAHVLGELGDRTVEEALGAGVPAKDVWRAVWRELDLPAKER</sequence>
<comment type="caution">
    <text evidence="1">The sequence shown here is derived from an EMBL/GenBank/DDBJ whole genome shotgun (WGS) entry which is preliminary data.</text>
</comment>
<name>A0A7Y9RXY8_9ACTN</name>
<evidence type="ECO:0000313" key="1">
    <source>
        <dbReference type="EMBL" id="NYG56154.1"/>
    </source>
</evidence>
<dbReference type="Proteomes" id="UP000544110">
    <property type="component" value="Unassembled WGS sequence"/>
</dbReference>
<evidence type="ECO:0000313" key="2">
    <source>
        <dbReference type="Proteomes" id="UP000544110"/>
    </source>
</evidence>
<dbReference type="EMBL" id="JACCAC010000001">
    <property type="protein sequence ID" value="NYG56154.1"/>
    <property type="molecule type" value="Genomic_DNA"/>
</dbReference>
<accession>A0A7Y9RXY8</accession>